<feature type="binding site" evidence="10">
    <location>
        <begin position="110"/>
        <end position="116"/>
    </location>
    <ligand>
        <name>ATP</name>
        <dbReference type="ChEBI" id="CHEBI:30616"/>
    </ligand>
</feature>
<sequence>MQVPLAALTSPLRATLIGADATIDRVITDSRLARPGDLFVPLVAERDGHDFVAAALAAGATAALSERGTDDLGLDHDARLLLVAHTGAALNDLARFARDRMSARVIGVTGSVGKTTVKDLMAGVLGAHLVTSASERSFNNEIGVPLTLCNAPDDVEALVVEMGARGPGHIAALCELAQPQVGVVTVVAGAHLELFGDLAGVAVAKGELIEALPADGTAVLNADDPLVAAMAGRSAAPVLTFGRSAGDVRASDVALGDDLRASFLLSSPWGSAPVRLAIAGEHHVTNALAAAAVALDAGIAVEALAEALGTSTISPWRMEVVTTPGGATLINDAYNANPTSMSAALTALAALPARRKVAVLGEMAELGADAEALHHEMVAQARSLDIEVVAVSTGAYGVDGVQPTDAVAALASLGEGEAALVKGSRVAGLEQIVSRVLAG</sequence>
<evidence type="ECO:0000259" key="13">
    <source>
        <dbReference type="Pfam" id="PF08245"/>
    </source>
</evidence>
<dbReference type="InterPro" id="IPR005863">
    <property type="entry name" value="UDP-N-AcMur_synth"/>
</dbReference>
<dbReference type="Proteomes" id="UP000727993">
    <property type="component" value="Unassembled WGS sequence"/>
</dbReference>
<dbReference type="InterPro" id="IPR051046">
    <property type="entry name" value="MurCDEF_CellWall_CoF430Synth"/>
</dbReference>
<keyword evidence="8 10" id="KW-0131">Cell cycle</keyword>
<comment type="catalytic activity">
    <reaction evidence="10 11">
        <text>D-alanyl-D-alanine + UDP-N-acetyl-alpha-D-muramoyl-L-alanyl-gamma-D-glutamyl-meso-2,6-diaminopimelate + ATP = UDP-N-acetyl-alpha-D-muramoyl-L-alanyl-gamma-D-glutamyl-meso-2,6-diaminopimeloyl-D-alanyl-D-alanine + ADP + phosphate + H(+)</text>
        <dbReference type="Rhea" id="RHEA:28374"/>
        <dbReference type="ChEBI" id="CHEBI:15378"/>
        <dbReference type="ChEBI" id="CHEBI:30616"/>
        <dbReference type="ChEBI" id="CHEBI:43474"/>
        <dbReference type="ChEBI" id="CHEBI:57822"/>
        <dbReference type="ChEBI" id="CHEBI:61386"/>
        <dbReference type="ChEBI" id="CHEBI:83905"/>
        <dbReference type="ChEBI" id="CHEBI:456216"/>
        <dbReference type="EC" id="6.3.2.10"/>
    </reaction>
</comment>
<evidence type="ECO:0000256" key="10">
    <source>
        <dbReference type="HAMAP-Rule" id="MF_02019"/>
    </source>
</evidence>
<dbReference type="GO" id="GO:0071555">
    <property type="term" value="P:cell wall organization"/>
    <property type="evidence" value="ECO:0007669"/>
    <property type="project" value="UniProtKB-KW"/>
</dbReference>
<dbReference type="InterPro" id="IPR036565">
    <property type="entry name" value="Mur-like_cat_sf"/>
</dbReference>
<comment type="subcellular location">
    <subcellularLocation>
        <location evidence="10 11">Cytoplasm</location>
    </subcellularLocation>
</comment>
<comment type="pathway">
    <text evidence="10 11">Cell wall biogenesis; peptidoglycan biosynthesis.</text>
</comment>
<dbReference type="PANTHER" id="PTHR43024:SF1">
    <property type="entry name" value="UDP-N-ACETYLMURAMOYL-TRIPEPTIDE--D-ALANYL-D-ALANINE LIGASE"/>
    <property type="match status" value="1"/>
</dbReference>
<dbReference type="Gene3D" id="3.90.190.20">
    <property type="entry name" value="Mur ligase, C-terminal domain"/>
    <property type="match status" value="1"/>
</dbReference>
<keyword evidence="6 10" id="KW-0133">Cell shape</keyword>
<dbReference type="Gene3D" id="3.40.1390.10">
    <property type="entry name" value="MurE/MurF, N-terminal domain"/>
    <property type="match status" value="1"/>
</dbReference>
<proteinExistence type="inferred from homology"/>
<dbReference type="Pfam" id="PF08245">
    <property type="entry name" value="Mur_ligase_M"/>
    <property type="match status" value="1"/>
</dbReference>
<dbReference type="GO" id="GO:0005524">
    <property type="term" value="F:ATP binding"/>
    <property type="evidence" value="ECO:0007669"/>
    <property type="project" value="UniProtKB-UniRule"/>
</dbReference>
<dbReference type="AlphaFoldDB" id="A0A936THL6"/>
<dbReference type="GO" id="GO:0008360">
    <property type="term" value="P:regulation of cell shape"/>
    <property type="evidence" value="ECO:0007669"/>
    <property type="project" value="UniProtKB-KW"/>
</dbReference>
<comment type="similarity">
    <text evidence="10">Belongs to the MurCDEF family. MurF subfamily.</text>
</comment>
<dbReference type="GO" id="GO:0047480">
    <property type="term" value="F:UDP-N-acetylmuramoyl-tripeptide-D-alanyl-D-alanine ligase activity"/>
    <property type="evidence" value="ECO:0007669"/>
    <property type="project" value="UniProtKB-UniRule"/>
</dbReference>
<keyword evidence="4 10" id="KW-0547">Nucleotide-binding</keyword>
<dbReference type="Gene3D" id="3.40.1190.10">
    <property type="entry name" value="Mur-like, catalytic domain"/>
    <property type="match status" value="1"/>
</dbReference>
<dbReference type="Pfam" id="PF02875">
    <property type="entry name" value="Mur_ligase_C"/>
    <property type="match status" value="1"/>
</dbReference>
<protein>
    <recommendedName>
        <fullName evidence="10 11">UDP-N-acetylmuramoyl-tripeptide--D-alanyl-D-alanine ligase</fullName>
        <ecNumber evidence="10 11">6.3.2.10</ecNumber>
    </recommendedName>
    <alternativeName>
        <fullName evidence="10">D-alanyl-D-alanine-adding enzyme</fullName>
    </alternativeName>
</protein>
<evidence type="ECO:0000259" key="12">
    <source>
        <dbReference type="Pfam" id="PF02875"/>
    </source>
</evidence>
<dbReference type="InterPro" id="IPR035911">
    <property type="entry name" value="MurE/MurF_N"/>
</dbReference>
<keyword evidence="2 10" id="KW-0436">Ligase</keyword>
<feature type="domain" description="Mur ligase C-terminal" evidence="12">
    <location>
        <begin position="317"/>
        <end position="431"/>
    </location>
</feature>
<keyword evidence="5 10" id="KW-0067">ATP-binding</keyword>
<keyword evidence="3 10" id="KW-0132">Cell division</keyword>
<dbReference type="InterPro" id="IPR036615">
    <property type="entry name" value="Mur_ligase_C_dom_sf"/>
</dbReference>
<dbReference type="EMBL" id="JADJZA010000011">
    <property type="protein sequence ID" value="MBK9298965.1"/>
    <property type="molecule type" value="Genomic_DNA"/>
</dbReference>
<evidence type="ECO:0000256" key="11">
    <source>
        <dbReference type="RuleBase" id="RU004136"/>
    </source>
</evidence>
<evidence type="ECO:0000256" key="1">
    <source>
        <dbReference type="ARBA" id="ARBA00022490"/>
    </source>
</evidence>
<dbReference type="SUPFAM" id="SSF63418">
    <property type="entry name" value="MurE/MurF N-terminal domain"/>
    <property type="match status" value="1"/>
</dbReference>
<reference evidence="14 15" key="1">
    <citation type="submission" date="2020-10" db="EMBL/GenBank/DDBJ databases">
        <title>Connecting structure to function with the recovery of over 1000 high-quality activated sludge metagenome-assembled genomes encoding full-length rRNA genes using long-read sequencing.</title>
        <authorList>
            <person name="Singleton C.M."/>
            <person name="Petriglieri F."/>
            <person name="Kristensen J.M."/>
            <person name="Kirkegaard R.H."/>
            <person name="Michaelsen T.Y."/>
            <person name="Andersen M.H."/>
            <person name="Karst S.M."/>
            <person name="Dueholm M.S."/>
            <person name="Nielsen P.H."/>
            <person name="Albertsen M."/>
        </authorList>
    </citation>
    <scope>NUCLEOTIDE SEQUENCE [LARGE SCALE GENOMIC DNA]</scope>
    <source>
        <strain evidence="14">Lyne_18-Q3-R50-59_MAXAC.006</strain>
    </source>
</reference>
<dbReference type="GO" id="GO:0051301">
    <property type="term" value="P:cell division"/>
    <property type="evidence" value="ECO:0007669"/>
    <property type="project" value="UniProtKB-KW"/>
</dbReference>
<evidence type="ECO:0000256" key="5">
    <source>
        <dbReference type="ARBA" id="ARBA00022840"/>
    </source>
</evidence>
<dbReference type="EC" id="6.3.2.10" evidence="10 11"/>
<evidence type="ECO:0000256" key="8">
    <source>
        <dbReference type="ARBA" id="ARBA00023306"/>
    </source>
</evidence>
<keyword evidence="9 10" id="KW-0961">Cell wall biogenesis/degradation</keyword>
<dbReference type="InterPro" id="IPR004101">
    <property type="entry name" value="Mur_ligase_C"/>
</dbReference>
<dbReference type="GO" id="GO:0005737">
    <property type="term" value="C:cytoplasm"/>
    <property type="evidence" value="ECO:0007669"/>
    <property type="project" value="UniProtKB-SubCell"/>
</dbReference>
<name>A0A936THL6_9ACTN</name>
<dbReference type="HAMAP" id="MF_02019">
    <property type="entry name" value="MurF"/>
    <property type="match status" value="1"/>
</dbReference>
<evidence type="ECO:0000313" key="15">
    <source>
        <dbReference type="Proteomes" id="UP000727993"/>
    </source>
</evidence>
<comment type="caution">
    <text evidence="14">The sequence shown here is derived from an EMBL/GenBank/DDBJ whole genome shotgun (WGS) entry which is preliminary data.</text>
</comment>
<dbReference type="NCBIfam" id="TIGR01143">
    <property type="entry name" value="murF"/>
    <property type="match status" value="1"/>
</dbReference>
<evidence type="ECO:0000256" key="6">
    <source>
        <dbReference type="ARBA" id="ARBA00022960"/>
    </source>
</evidence>
<evidence type="ECO:0000256" key="2">
    <source>
        <dbReference type="ARBA" id="ARBA00022598"/>
    </source>
</evidence>
<dbReference type="GO" id="GO:0009252">
    <property type="term" value="P:peptidoglycan biosynthetic process"/>
    <property type="evidence" value="ECO:0007669"/>
    <property type="project" value="UniProtKB-UniRule"/>
</dbReference>
<dbReference type="PANTHER" id="PTHR43024">
    <property type="entry name" value="UDP-N-ACETYLMURAMOYL-TRIPEPTIDE--D-ALANYL-D-ALANINE LIGASE"/>
    <property type="match status" value="1"/>
</dbReference>
<accession>A0A936THL6</accession>
<evidence type="ECO:0000256" key="9">
    <source>
        <dbReference type="ARBA" id="ARBA00023316"/>
    </source>
</evidence>
<evidence type="ECO:0000256" key="3">
    <source>
        <dbReference type="ARBA" id="ARBA00022618"/>
    </source>
</evidence>
<comment type="function">
    <text evidence="10 11">Involved in cell wall formation. Catalyzes the final step in the synthesis of UDP-N-acetylmuramoyl-pentapeptide, the precursor of murein.</text>
</comment>
<keyword evidence="7 10" id="KW-0573">Peptidoglycan synthesis</keyword>
<dbReference type="SUPFAM" id="SSF53623">
    <property type="entry name" value="MurD-like peptide ligases, catalytic domain"/>
    <property type="match status" value="1"/>
</dbReference>
<dbReference type="InterPro" id="IPR013221">
    <property type="entry name" value="Mur_ligase_cen"/>
</dbReference>
<gene>
    <name evidence="10 14" type="primary">murF</name>
    <name evidence="14" type="ORF">IPN02_19485</name>
</gene>
<evidence type="ECO:0000256" key="4">
    <source>
        <dbReference type="ARBA" id="ARBA00022741"/>
    </source>
</evidence>
<evidence type="ECO:0000256" key="7">
    <source>
        <dbReference type="ARBA" id="ARBA00022984"/>
    </source>
</evidence>
<dbReference type="SUPFAM" id="SSF53244">
    <property type="entry name" value="MurD-like peptide ligases, peptide-binding domain"/>
    <property type="match status" value="1"/>
</dbReference>
<evidence type="ECO:0000313" key="14">
    <source>
        <dbReference type="EMBL" id="MBK9298965.1"/>
    </source>
</evidence>
<keyword evidence="1 10" id="KW-0963">Cytoplasm</keyword>
<organism evidence="14 15">
    <name type="scientific">Candidatus Neomicrothrix subdominans</name>
    <dbReference type="NCBI Taxonomy" id="2954438"/>
    <lineage>
        <taxon>Bacteria</taxon>
        <taxon>Bacillati</taxon>
        <taxon>Actinomycetota</taxon>
        <taxon>Acidimicrobiia</taxon>
        <taxon>Acidimicrobiales</taxon>
        <taxon>Microthrixaceae</taxon>
        <taxon>Candidatus Neomicrothrix</taxon>
    </lineage>
</organism>
<feature type="domain" description="Mur ligase central" evidence="13">
    <location>
        <begin position="108"/>
        <end position="294"/>
    </location>
</feature>